<dbReference type="STRING" id="743718.Isova_0875"/>
<dbReference type="eggNOG" id="ENOG5031RMA">
    <property type="taxonomic scope" value="Bacteria"/>
</dbReference>
<keyword evidence="2" id="KW-1185">Reference proteome</keyword>
<name>F6FPE6_ISOV2</name>
<gene>
    <name evidence="1" type="ordered locus">Isova_0875</name>
</gene>
<dbReference type="Proteomes" id="UP000009236">
    <property type="component" value="Chromosome"/>
</dbReference>
<dbReference type="Pfam" id="PF14014">
    <property type="entry name" value="DUF4230"/>
    <property type="match status" value="1"/>
</dbReference>
<dbReference type="EMBL" id="CP002810">
    <property type="protein sequence ID" value="AEG43659.1"/>
    <property type="molecule type" value="Genomic_DNA"/>
</dbReference>
<proteinExistence type="predicted"/>
<dbReference type="HOGENOM" id="CLU_094182_0_0_11"/>
<evidence type="ECO:0000313" key="1">
    <source>
        <dbReference type="EMBL" id="AEG43659.1"/>
    </source>
</evidence>
<accession>F6FPE6</accession>
<dbReference type="InterPro" id="IPR025324">
    <property type="entry name" value="DUF4230"/>
</dbReference>
<protein>
    <recommendedName>
        <fullName evidence="3">Secreted protein</fullName>
    </recommendedName>
</protein>
<evidence type="ECO:0008006" key="3">
    <source>
        <dbReference type="Google" id="ProtNLM"/>
    </source>
</evidence>
<dbReference type="RefSeq" id="WP_013838051.1">
    <property type="nucleotide sequence ID" value="NC_015588.1"/>
</dbReference>
<evidence type="ECO:0000313" key="2">
    <source>
        <dbReference type="Proteomes" id="UP000009236"/>
    </source>
</evidence>
<reference evidence="1 2" key="1">
    <citation type="submission" date="2011-05" db="EMBL/GenBank/DDBJ databases">
        <title>Complete sequence of Isoptericola variabilis 225.</title>
        <authorList>
            <consortium name="US DOE Joint Genome Institute"/>
            <person name="Lucas S."/>
            <person name="Han J."/>
            <person name="Lapidus A."/>
            <person name="Cheng J.-F."/>
            <person name="Goodwin L."/>
            <person name="Pitluck S."/>
            <person name="Peters L."/>
            <person name="Mikhailova N."/>
            <person name="Zeytun A."/>
            <person name="Han C."/>
            <person name="Tapia R."/>
            <person name="Land M."/>
            <person name="Hauser L."/>
            <person name="Kyrpides N."/>
            <person name="Ivanova N."/>
            <person name="Pagani I."/>
            <person name="Siebers A."/>
            <person name="Allgaier M."/>
            <person name="Thelen M."/>
            <person name="Hugenholtz P."/>
            <person name="Gladden J."/>
            <person name="Woyke T."/>
        </authorList>
    </citation>
    <scope>NUCLEOTIDE SEQUENCE [LARGE SCALE GENOMIC DNA]</scope>
    <source>
        <strain evidence="2">225</strain>
    </source>
</reference>
<dbReference type="KEGG" id="iva:Isova_0875"/>
<sequence>MRAAVVAVLATIGVVAVLLVLAFGALRSGLVSLPGNPFQTEQVDRSETPVLLGIQDLSRFVAAEATFQVVLDLEEDTRFVPDWLMGERTIFIAHGSVEAYVDFRDLDEESIEISEDGTAVTVTVPAPELADPRIDLSQSRALSESRGLINRVEDFFAEDADSRQETLLKAEEMLVDAAEASDVKVRAEENTRKTLEGLITGLGFESVEVDFEDAGAGS</sequence>
<organism evidence="2">
    <name type="scientific">Isoptericola variabilis (strain 225)</name>
    <dbReference type="NCBI Taxonomy" id="743718"/>
    <lineage>
        <taxon>Bacteria</taxon>
        <taxon>Bacillati</taxon>
        <taxon>Actinomycetota</taxon>
        <taxon>Actinomycetes</taxon>
        <taxon>Micrococcales</taxon>
        <taxon>Promicromonosporaceae</taxon>
        <taxon>Isoptericola</taxon>
    </lineage>
</organism>
<dbReference type="AlphaFoldDB" id="F6FPE6"/>